<organism evidence="4 5">
    <name type="scientific">Deinococcus ficus</name>
    <dbReference type="NCBI Taxonomy" id="317577"/>
    <lineage>
        <taxon>Bacteria</taxon>
        <taxon>Thermotogati</taxon>
        <taxon>Deinococcota</taxon>
        <taxon>Deinococci</taxon>
        <taxon>Deinococcales</taxon>
        <taxon>Deinococcaceae</taxon>
        <taxon>Deinococcus</taxon>
    </lineage>
</organism>
<evidence type="ECO:0000256" key="2">
    <source>
        <dbReference type="ARBA" id="ARBA00023315"/>
    </source>
</evidence>
<dbReference type="InterPro" id="IPR016181">
    <property type="entry name" value="Acyl_CoA_acyltransferase"/>
</dbReference>
<gene>
    <name evidence="4" type="ORF">DFI_03765</name>
</gene>
<protein>
    <submittedName>
        <fullName evidence="4">N-acetyltransferase</fullName>
    </submittedName>
</protein>
<dbReference type="InterPro" id="IPR000182">
    <property type="entry name" value="GNAT_dom"/>
</dbReference>
<evidence type="ECO:0000256" key="1">
    <source>
        <dbReference type="ARBA" id="ARBA00022679"/>
    </source>
</evidence>
<evidence type="ECO:0000313" key="5">
    <source>
        <dbReference type="Proteomes" id="UP000259030"/>
    </source>
</evidence>
<dbReference type="KEGG" id="dfc:DFI_03765"/>
<reference evidence="4 5" key="1">
    <citation type="submission" date="2017-05" db="EMBL/GenBank/DDBJ databases">
        <title>The complete genome sequence of Deinococcus ficus isolated from the rhizosphere of the Ficus religiosa L. in Taiwan.</title>
        <authorList>
            <person name="Wu K.-M."/>
            <person name="Liao T.-L."/>
            <person name="Liu Y.-M."/>
            <person name="Young C.-C."/>
            <person name="Tsai S.-F."/>
        </authorList>
    </citation>
    <scope>NUCLEOTIDE SEQUENCE [LARGE SCALE GENOMIC DNA]</scope>
    <source>
        <strain evidence="4 5">CC-FR2-10</strain>
    </source>
</reference>
<dbReference type="PROSITE" id="PS51186">
    <property type="entry name" value="GNAT"/>
    <property type="match status" value="1"/>
</dbReference>
<dbReference type="Proteomes" id="UP000259030">
    <property type="component" value="Chromosome"/>
</dbReference>
<keyword evidence="5" id="KW-1185">Reference proteome</keyword>
<dbReference type="CDD" id="cd04301">
    <property type="entry name" value="NAT_SF"/>
    <property type="match status" value="1"/>
</dbReference>
<dbReference type="AlphaFoldDB" id="A0A221SUA9"/>
<dbReference type="RefSeq" id="WP_027461999.1">
    <property type="nucleotide sequence ID" value="NZ_CP021081.1"/>
</dbReference>
<accession>A0A221SUA9</accession>
<dbReference type="Gene3D" id="3.40.630.30">
    <property type="match status" value="1"/>
</dbReference>
<dbReference type="EMBL" id="CP021081">
    <property type="protein sequence ID" value="ASN80249.1"/>
    <property type="molecule type" value="Genomic_DNA"/>
</dbReference>
<feature type="domain" description="N-acetyltransferase" evidence="3">
    <location>
        <begin position="136"/>
        <end position="287"/>
    </location>
</feature>
<sequence length="287" mass="32178">MIRPMQHTDTPDVLTLLHWMDGAPEREVFAPDARDPHELRMEVEDSRCYVTDGPDGVDAYCGISPFRDGMILEGPVGHDPARMKNLIERAVKDAEGLPVYAFCSRDNTLVRDALEAAGLNPMHSTAFYSAPISALQHARPLPPGYTFSDSLGFTEYRDLYRAAEDAWADRLEWTPEEYDAHFRHGDVKLVALRREGRPVGFAELELCPEESRADLTYLAVHPAERGRGYSRALVAQAARVAGQDPTVKTLRARAHDHMHSARALYTKLGLNQCRSIVTYMKEAEEEA</sequence>
<dbReference type="PANTHER" id="PTHR43877">
    <property type="entry name" value="AMINOALKYLPHOSPHONATE N-ACETYLTRANSFERASE-RELATED-RELATED"/>
    <property type="match status" value="1"/>
</dbReference>
<dbReference type="Pfam" id="PF00583">
    <property type="entry name" value="Acetyltransf_1"/>
    <property type="match status" value="1"/>
</dbReference>
<dbReference type="InterPro" id="IPR050832">
    <property type="entry name" value="Bact_Acetyltransf"/>
</dbReference>
<dbReference type="SUPFAM" id="SSF55729">
    <property type="entry name" value="Acyl-CoA N-acyltransferases (Nat)"/>
    <property type="match status" value="1"/>
</dbReference>
<evidence type="ECO:0000313" key="4">
    <source>
        <dbReference type="EMBL" id="ASN80249.1"/>
    </source>
</evidence>
<evidence type="ECO:0000259" key="3">
    <source>
        <dbReference type="PROSITE" id="PS51186"/>
    </source>
</evidence>
<dbReference type="GO" id="GO:0016747">
    <property type="term" value="F:acyltransferase activity, transferring groups other than amino-acyl groups"/>
    <property type="evidence" value="ECO:0007669"/>
    <property type="project" value="InterPro"/>
</dbReference>
<dbReference type="STRING" id="317577.GCA_000419625_00387"/>
<proteinExistence type="predicted"/>
<keyword evidence="1 4" id="KW-0808">Transferase</keyword>
<name>A0A221SUA9_9DEIO</name>
<keyword evidence="2" id="KW-0012">Acyltransferase</keyword>